<dbReference type="OrthoDB" id="2505969at2759"/>
<dbReference type="EMBL" id="KN833871">
    <property type="protein sequence ID" value="KIK15939.1"/>
    <property type="molecule type" value="Genomic_DNA"/>
</dbReference>
<dbReference type="HOGENOM" id="CLU_013084_3_1_1"/>
<dbReference type="PANTHER" id="PTHR33096:SF1">
    <property type="entry name" value="CXC1-LIKE CYSTEINE CLUSTER ASSOCIATED WITH KDZ TRANSPOSASES DOMAIN-CONTAINING PROTEIN"/>
    <property type="match status" value="1"/>
</dbReference>
<reference evidence="1 2" key="1">
    <citation type="submission" date="2014-04" db="EMBL/GenBank/DDBJ databases">
        <authorList>
            <consortium name="DOE Joint Genome Institute"/>
            <person name="Kuo A."/>
            <person name="Kohler A."/>
            <person name="Costa M.D."/>
            <person name="Nagy L.G."/>
            <person name="Floudas D."/>
            <person name="Copeland A."/>
            <person name="Barry K.W."/>
            <person name="Cichocki N."/>
            <person name="Veneault-Fourrey C."/>
            <person name="LaButti K."/>
            <person name="Lindquist E.A."/>
            <person name="Lipzen A."/>
            <person name="Lundell T."/>
            <person name="Morin E."/>
            <person name="Murat C."/>
            <person name="Sun H."/>
            <person name="Tunlid A."/>
            <person name="Henrissat B."/>
            <person name="Grigoriev I.V."/>
            <person name="Hibbett D.S."/>
            <person name="Martin F."/>
            <person name="Nordberg H.P."/>
            <person name="Cantor M.N."/>
            <person name="Hua S.X."/>
        </authorList>
    </citation>
    <scope>NUCLEOTIDE SEQUENCE [LARGE SCALE GENOMIC DNA]</scope>
    <source>
        <strain evidence="1 2">441</strain>
    </source>
</reference>
<dbReference type="PANTHER" id="PTHR33096">
    <property type="entry name" value="CXC2 DOMAIN-CONTAINING PROTEIN"/>
    <property type="match status" value="1"/>
</dbReference>
<protein>
    <submittedName>
        <fullName evidence="1">Uncharacterized protein</fullName>
    </submittedName>
</protein>
<dbReference type="InterPro" id="IPR040521">
    <property type="entry name" value="KDZ"/>
</dbReference>
<evidence type="ECO:0000313" key="1">
    <source>
        <dbReference type="EMBL" id="KIK15939.1"/>
    </source>
</evidence>
<dbReference type="Pfam" id="PF18758">
    <property type="entry name" value="KDZ"/>
    <property type="match status" value="1"/>
</dbReference>
<name>A0A0C9YQ77_9AGAM</name>
<feature type="non-terminal residue" evidence="1">
    <location>
        <position position="1"/>
    </location>
</feature>
<gene>
    <name evidence="1" type="ORF">PISMIDRAFT_55462</name>
</gene>
<sequence length="368" mass="41243">VIQEAGDTANVALVHHGLLGCSPTQPLCAVTFHCLELFHQIQHRQSSFSVQAMAKVLCALHNIHMPDQLIFLFTFFKKVTYTSHFCILLVDAFDTYLHILRHIQMTLKCALGHDGSKWKLRGACLVCAYEQPGEPKLCPRRLHSMDGNFSAKQLDGSGSADMWVFNSDYFIPQEKVNQFKDSVQSKSRNVTGSCASSCSDNWVVARAVQEDQVQVFQQTGIFVLACRHGFVECIAEMRHSGELAKYALAVVEQVLDICGPDQAIGHDIGCSSRKTILSSLLSQCAKDLNLQVVVNAFHGFTHNHVCQLQNHPLYLAGLGIEDLETCKWIFANSNSTAALIRHASLFHWMQFLDLHFDQWDSDKYLELS</sequence>
<accession>A0A0C9YQ77</accession>
<keyword evidence="2" id="KW-1185">Reference proteome</keyword>
<dbReference type="AlphaFoldDB" id="A0A0C9YQ77"/>
<evidence type="ECO:0000313" key="2">
    <source>
        <dbReference type="Proteomes" id="UP000054018"/>
    </source>
</evidence>
<reference evidence="2" key="2">
    <citation type="submission" date="2015-01" db="EMBL/GenBank/DDBJ databases">
        <title>Evolutionary Origins and Diversification of the Mycorrhizal Mutualists.</title>
        <authorList>
            <consortium name="DOE Joint Genome Institute"/>
            <consortium name="Mycorrhizal Genomics Consortium"/>
            <person name="Kohler A."/>
            <person name="Kuo A."/>
            <person name="Nagy L.G."/>
            <person name="Floudas D."/>
            <person name="Copeland A."/>
            <person name="Barry K.W."/>
            <person name="Cichocki N."/>
            <person name="Veneault-Fourrey C."/>
            <person name="LaButti K."/>
            <person name="Lindquist E.A."/>
            <person name="Lipzen A."/>
            <person name="Lundell T."/>
            <person name="Morin E."/>
            <person name="Murat C."/>
            <person name="Riley R."/>
            <person name="Ohm R."/>
            <person name="Sun H."/>
            <person name="Tunlid A."/>
            <person name="Henrissat B."/>
            <person name="Grigoriev I.V."/>
            <person name="Hibbett D.S."/>
            <person name="Martin F."/>
        </authorList>
    </citation>
    <scope>NUCLEOTIDE SEQUENCE [LARGE SCALE GENOMIC DNA]</scope>
    <source>
        <strain evidence="2">441</strain>
    </source>
</reference>
<dbReference type="Proteomes" id="UP000054018">
    <property type="component" value="Unassembled WGS sequence"/>
</dbReference>
<organism evidence="1 2">
    <name type="scientific">Pisolithus microcarpus 441</name>
    <dbReference type="NCBI Taxonomy" id="765257"/>
    <lineage>
        <taxon>Eukaryota</taxon>
        <taxon>Fungi</taxon>
        <taxon>Dikarya</taxon>
        <taxon>Basidiomycota</taxon>
        <taxon>Agaricomycotina</taxon>
        <taxon>Agaricomycetes</taxon>
        <taxon>Agaricomycetidae</taxon>
        <taxon>Boletales</taxon>
        <taxon>Sclerodermatineae</taxon>
        <taxon>Pisolithaceae</taxon>
        <taxon>Pisolithus</taxon>
    </lineage>
</organism>
<proteinExistence type="predicted"/>
<feature type="non-terminal residue" evidence="1">
    <location>
        <position position="368"/>
    </location>
</feature>